<dbReference type="AlphaFoldDB" id="A0A8J4U2N0"/>
<dbReference type="EMBL" id="QNUK01000008">
    <property type="protein sequence ID" value="KAF5909026.1"/>
    <property type="molecule type" value="Genomic_DNA"/>
</dbReference>
<organism evidence="3 4">
    <name type="scientific">Clarias magur</name>
    <name type="common">Asian catfish</name>
    <name type="synonym">Macropteronotus magur</name>
    <dbReference type="NCBI Taxonomy" id="1594786"/>
    <lineage>
        <taxon>Eukaryota</taxon>
        <taxon>Metazoa</taxon>
        <taxon>Chordata</taxon>
        <taxon>Craniata</taxon>
        <taxon>Vertebrata</taxon>
        <taxon>Euteleostomi</taxon>
        <taxon>Actinopterygii</taxon>
        <taxon>Neopterygii</taxon>
        <taxon>Teleostei</taxon>
        <taxon>Ostariophysi</taxon>
        <taxon>Siluriformes</taxon>
        <taxon>Clariidae</taxon>
        <taxon>Clarias</taxon>
    </lineage>
</organism>
<feature type="chain" id="PRO_5035149294" evidence="2">
    <location>
        <begin position="34"/>
        <end position="242"/>
    </location>
</feature>
<feature type="signal peptide" evidence="2">
    <location>
        <begin position="1"/>
        <end position="33"/>
    </location>
</feature>
<dbReference type="PANTHER" id="PTHR12959:SF11">
    <property type="entry name" value="GPI TRANSAMIDASE COMPONENT PIG-T"/>
    <property type="match status" value="1"/>
</dbReference>
<dbReference type="GO" id="GO:0016255">
    <property type="term" value="P:attachment of GPI anchor to protein"/>
    <property type="evidence" value="ECO:0007669"/>
    <property type="project" value="InterPro"/>
</dbReference>
<evidence type="ECO:0000256" key="2">
    <source>
        <dbReference type="SAM" id="SignalP"/>
    </source>
</evidence>
<dbReference type="OrthoDB" id="331263at2759"/>
<name>A0A8J4U2N0_CLAMG</name>
<sequence length="242" mass="27421">MESHSRATMAAHKWEWTAVFVLIFAILICTCKCESVENLKEKEVTLEAASPSETHHAEEVQAETQHWQATDSGVKEALGDIEADSRINDAHGDRKTFTKPPAKDHFQEELVIRPLHSGDVYASFQFRTQLDTDFVQEGQKVSHYRLFPKSLGQVLSKFAVRELHISFTQGYWRTMQWGQPFIPAPPGAELWVWFHDTVLDVDENWKELTNVLSGIFCASLNFIDSTNTVEPTASFKPLGLGN</sequence>
<reference evidence="3" key="1">
    <citation type="submission" date="2020-07" db="EMBL/GenBank/DDBJ databases">
        <title>Clarias magur genome sequencing, assembly and annotation.</title>
        <authorList>
            <person name="Kushwaha B."/>
            <person name="Kumar R."/>
            <person name="Das P."/>
            <person name="Joshi C.G."/>
            <person name="Kumar D."/>
            <person name="Nagpure N.S."/>
            <person name="Pandey M."/>
            <person name="Agarwal S."/>
            <person name="Srivastava S."/>
            <person name="Singh M."/>
            <person name="Sahoo L."/>
            <person name="Jayasankar P."/>
            <person name="Meher P.K."/>
            <person name="Koringa P.G."/>
            <person name="Iquebal M.A."/>
            <person name="Das S.P."/>
            <person name="Bit A."/>
            <person name="Patnaik S."/>
            <person name="Patel N."/>
            <person name="Shah T.M."/>
            <person name="Hinsu A."/>
            <person name="Jena J.K."/>
        </authorList>
    </citation>
    <scope>NUCLEOTIDE SEQUENCE</scope>
    <source>
        <strain evidence="3">CIFAMagur01</strain>
        <tissue evidence="3">Testis</tissue>
    </source>
</reference>
<dbReference type="Pfam" id="PF04113">
    <property type="entry name" value="Gpi16"/>
    <property type="match status" value="1"/>
</dbReference>
<comment type="caution">
    <text evidence="3">The sequence shown here is derived from an EMBL/GenBank/DDBJ whole genome shotgun (WGS) entry which is preliminary data.</text>
</comment>
<evidence type="ECO:0000313" key="3">
    <source>
        <dbReference type="EMBL" id="KAF5909026.1"/>
    </source>
</evidence>
<feature type="region of interest" description="Disordered" evidence="1">
    <location>
        <begin position="47"/>
        <end position="73"/>
    </location>
</feature>
<accession>A0A8J4U2N0</accession>
<dbReference type="GO" id="GO:0042765">
    <property type="term" value="C:GPI-anchor transamidase complex"/>
    <property type="evidence" value="ECO:0007669"/>
    <property type="project" value="InterPro"/>
</dbReference>
<feature type="compositionally biased region" description="Polar residues" evidence="1">
    <location>
        <begin position="62"/>
        <end position="71"/>
    </location>
</feature>
<evidence type="ECO:0000256" key="1">
    <source>
        <dbReference type="SAM" id="MobiDB-lite"/>
    </source>
</evidence>
<evidence type="ECO:0000313" key="4">
    <source>
        <dbReference type="Proteomes" id="UP000727407"/>
    </source>
</evidence>
<keyword evidence="2" id="KW-0732">Signal</keyword>
<proteinExistence type="predicted"/>
<protein>
    <submittedName>
        <fullName evidence="3">GPI transamidase component PIG-T-like</fullName>
    </submittedName>
</protein>
<dbReference type="PANTHER" id="PTHR12959">
    <property type="entry name" value="GPI TRANSAMIDASE COMPONENT PIG-T-RELATED"/>
    <property type="match status" value="1"/>
</dbReference>
<dbReference type="Proteomes" id="UP000727407">
    <property type="component" value="Unassembled WGS sequence"/>
</dbReference>
<feature type="non-terminal residue" evidence="3">
    <location>
        <position position="242"/>
    </location>
</feature>
<gene>
    <name evidence="3" type="primary">PIGT</name>
    <name evidence="3" type="ORF">DAT39_001192</name>
</gene>
<dbReference type="InterPro" id="IPR007245">
    <property type="entry name" value="PIG-T"/>
</dbReference>
<keyword evidence="4" id="KW-1185">Reference proteome</keyword>